<dbReference type="AlphaFoldDB" id="A0A1I3MJF8"/>
<organism evidence="1 2">
    <name type="scientific">Phytopseudomonas argentinensis</name>
    <dbReference type="NCBI Taxonomy" id="289370"/>
    <lineage>
        <taxon>Bacteria</taxon>
        <taxon>Pseudomonadati</taxon>
        <taxon>Pseudomonadota</taxon>
        <taxon>Gammaproteobacteria</taxon>
        <taxon>Pseudomonadales</taxon>
        <taxon>Pseudomonadaceae</taxon>
        <taxon>Phytopseudomonas</taxon>
    </lineage>
</organism>
<dbReference type="RefSeq" id="WP_074886850.1">
    <property type="nucleotide sequence ID" value="NZ_FORC01000003.1"/>
</dbReference>
<name>A0A1I3MJF8_9GAMM</name>
<protein>
    <recommendedName>
        <fullName evidence="3">Lipoprotein</fullName>
    </recommendedName>
</protein>
<dbReference type="Proteomes" id="UP000183018">
    <property type="component" value="Unassembled WGS sequence"/>
</dbReference>
<accession>A0A1I3MJF8</accession>
<sequence length="213" mass="22938">MKKISFILLAGALAGCNSISSVPYVEPSPSADTAKVRVITNSSVYGDSLTENCIPKIRHKMAVSGRQYESGRMHETYPQFPLQPKTVEGMPKRMAPKMIDLKPGIRMAEGMYVEVATEYLVPTNAPFMISTLGAVMGSYGSTQPTCPMDEKVFDLEAGNSYEVFVGMGPGQTPEGTKLFCALAVRKMLPIGNTGEALPLVVEPKPAPKAKCKS</sequence>
<proteinExistence type="predicted"/>
<evidence type="ECO:0000313" key="1">
    <source>
        <dbReference type="EMBL" id="SFI97284.1"/>
    </source>
</evidence>
<reference evidence="2" key="1">
    <citation type="submission" date="2016-10" db="EMBL/GenBank/DDBJ databases">
        <authorList>
            <person name="Varghese N."/>
            <person name="Submissions S."/>
        </authorList>
    </citation>
    <scope>NUCLEOTIDE SEQUENCE [LARGE SCALE GENOMIC DNA]</scope>
    <source>
        <strain evidence="2">LMG 22563</strain>
    </source>
</reference>
<dbReference type="PROSITE" id="PS51257">
    <property type="entry name" value="PROKAR_LIPOPROTEIN"/>
    <property type="match status" value="1"/>
</dbReference>
<dbReference type="OrthoDB" id="7011397at2"/>
<evidence type="ECO:0000313" key="2">
    <source>
        <dbReference type="Proteomes" id="UP000183018"/>
    </source>
</evidence>
<evidence type="ECO:0008006" key="3">
    <source>
        <dbReference type="Google" id="ProtNLM"/>
    </source>
</evidence>
<dbReference type="EMBL" id="FORC01000003">
    <property type="protein sequence ID" value="SFI97284.1"/>
    <property type="molecule type" value="Genomic_DNA"/>
</dbReference>
<keyword evidence="2" id="KW-1185">Reference proteome</keyword>
<gene>
    <name evidence="1" type="ORF">SAMN05216602_3518</name>
</gene>